<reference evidence="1" key="1">
    <citation type="submission" date="2021-02" db="EMBL/GenBank/DDBJ databases">
        <authorList>
            <person name="Nowell W R."/>
        </authorList>
    </citation>
    <scope>NUCLEOTIDE SEQUENCE</scope>
</reference>
<sequence>MSRNTISDVVEGRILQLLHHGCSQCQIFKVLKSDGIDIARSTISNVKRKIGQQRNAGTKIKLNRNRPLQTLSVVNQVIVKIDVENPSTQRAIAKAVKRKNSQWQISNYYRQRAHRLYRQLTNGRYKNFIITDESWFYLDGTNDKRKQDSFRSKEFMVWGGISSKSKTTLRFVEPSATINSNYYINKILEPFLSWDIPRLFPKIRKCHPLFHQDSAPSHVSKQTIEFLNNLKVKYVKPDEWMSKSHDVAPMGYAIWGHLKQRLNKMKIETLEELKNDSYMNGRKWTKVTWTKF</sequence>
<name>A0A817VA16_9BILA</name>
<dbReference type="Proteomes" id="UP000663865">
    <property type="component" value="Unassembled WGS sequence"/>
</dbReference>
<evidence type="ECO:0000313" key="1">
    <source>
        <dbReference type="EMBL" id="CAF3340173.1"/>
    </source>
</evidence>
<dbReference type="AlphaFoldDB" id="A0A817VA16"/>
<dbReference type="GO" id="GO:0003676">
    <property type="term" value="F:nucleic acid binding"/>
    <property type="evidence" value="ECO:0007669"/>
    <property type="project" value="InterPro"/>
</dbReference>
<dbReference type="Gene3D" id="3.30.420.10">
    <property type="entry name" value="Ribonuclease H-like superfamily/Ribonuclease H"/>
    <property type="match status" value="1"/>
</dbReference>
<organism evidence="1 2">
    <name type="scientific">Rotaria socialis</name>
    <dbReference type="NCBI Taxonomy" id="392032"/>
    <lineage>
        <taxon>Eukaryota</taxon>
        <taxon>Metazoa</taxon>
        <taxon>Spiralia</taxon>
        <taxon>Gnathifera</taxon>
        <taxon>Rotifera</taxon>
        <taxon>Eurotatoria</taxon>
        <taxon>Bdelloidea</taxon>
        <taxon>Philodinida</taxon>
        <taxon>Philodinidae</taxon>
        <taxon>Rotaria</taxon>
    </lineage>
</organism>
<proteinExistence type="predicted"/>
<accession>A0A817VA16</accession>
<comment type="caution">
    <text evidence="1">The sequence shown here is derived from an EMBL/GenBank/DDBJ whole genome shotgun (WGS) entry which is preliminary data.</text>
</comment>
<evidence type="ECO:0000313" key="2">
    <source>
        <dbReference type="Proteomes" id="UP000663865"/>
    </source>
</evidence>
<dbReference type="EMBL" id="CAJNYV010000064">
    <property type="protein sequence ID" value="CAF3340173.1"/>
    <property type="molecule type" value="Genomic_DNA"/>
</dbReference>
<protein>
    <submittedName>
        <fullName evidence="1">Uncharacterized protein</fullName>
    </submittedName>
</protein>
<dbReference type="InterPro" id="IPR036397">
    <property type="entry name" value="RNaseH_sf"/>
</dbReference>
<gene>
    <name evidence="1" type="ORF">KIK155_LOCUS2636</name>
</gene>